<comment type="caution">
    <text evidence="2">The sequence shown here is derived from an EMBL/GenBank/DDBJ whole genome shotgun (WGS) entry which is preliminary data.</text>
</comment>
<dbReference type="Proteomes" id="UP000289269">
    <property type="component" value="Unassembled WGS sequence"/>
</dbReference>
<gene>
    <name evidence="2" type="ORF">EOT04_00760</name>
</gene>
<dbReference type="AlphaFoldDB" id="A0A4Q0AKS7"/>
<protein>
    <submittedName>
        <fullName evidence="2">Uncharacterized protein</fullName>
    </submittedName>
</protein>
<dbReference type="EMBL" id="SCKW01000005">
    <property type="protein sequence ID" value="RWZ79632.1"/>
    <property type="molecule type" value="Genomic_DNA"/>
</dbReference>
<evidence type="ECO:0000313" key="2">
    <source>
        <dbReference type="EMBL" id="RWZ79632.1"/>
    </source>
</evidence>
<keyword evidence="1" id="KW-0472">Membrane</keyword>
<accession>A0A4Q0AKS7</accession>
<reference evidence="2" key="1">
    <citation type="submission" date="2019-01" db="EMBL/GenBank/DDBJ databases">
        <title>Genomic signatures and co-occurrence patterns of the ultra-small Saccharimodia (Patescibacteria phylum) suggest a symbiotic lifestyle.</title>
        <authorList>
            <person name="Lemos L."/>
            <person name="Medeiros J."/>
            <person name="Andreote F."/>
            <person name="Fernandes G."/>
            <person name="Varani A."/>
            <person name="Oliveira G."/>
            <person name="Pylro V."/>
        </authorList>
    </citation>
    <scope>NUCLEOTIDE SEQUENCE [LARGE SCALE GENOMIC DNA]</scope>
    <source>
        <strain evidence="2">AMD01</strain>
    </source>
</reference>
<keyword evidence="1" id="KW-1133">Transmembrane helix</keyword>
<organism evidence="2 3">
    <name type="scientific">Candidatus Chaera renei</name>
    <dbReference type="NCBI Taxonomy" id="2506947"/>
    <lineage>
        <taxon>Bacteria</taxon>
        <taxon>Candidatus Saccharimonadota</taxon>
        <taxon>Candidatus Saccharimonadia</taxon>
        <taxon>Candidatus Saccharimonadales</taxon>
        <taxon>Candidatus Saccharimonadaceae</taxon>
        <taxon>Candidatus Chaera</taxon>
    </lineage>
</organism>
<evidence type="ECO:0000313" key="3">
    <source>
        <dbReference type="Proteomes" id="UP000289269"/>
    </source>
</evidence>
<sequence length="101" mass="11336">MKHKGERGSVSGLLIANLTLILLSLVLGSVMIWALVSYNDQRQNVDAKIQKAIAEAKKQQYDSDAKTFAEREKQPYKQFVGPSELGRVTFDYPKTWSAYVG</sequence>
<feature type="transmembrane region" description="Helical" evidence="1">
    <location>
        <begin position="12"/>
        <end position="36"/>
    </location>
</feature>
<evidence type="ECO:0000256" key="1">
    <source>
        <dbReference type="SAM" id="Phobius"/>
    </source>
</evidence>
<name>A0A4Q0AKS7_9BACT</name>
<keyword evidence="1" id="KW-0812">Transmembrane</keyword>
<feature type="non-terminal residue" evidence="2">
    <location>
        <position position="101"/>
    </location>
</feature>
<proteinExistence type="predicted"/>
<keyword evidence="3" id="KW-1185">Reference proteome</keyword>